<organism evidence="1 2">
    <name type="scientific">Oopsacas minuta</name>
    <dbReference type="NCBI Taxonomy" id="111878"/>
    <lineage>
        <taxon>Eukaryota</taxon>
        <taxon>Metazoa</taxon>
        <taxon>Porifera</taxon>
        <taxon>Hexactinellida</taxon>
        <taxon>Hexasterophora</taxon>
        <taxon>Lyssacinosida</taxon>
        <taxon>Leucopsacidae</taxon>
        <taxon>Oopsacas</taxon>
    </lineage>
</organism>
<dbReference type="AlphaFoldDB" id="A0AAV7JZX6"/>
<dbReference type="PANTHER" id="PTHR46060">
    <property type="entry name" value="MARINER MOS1 TRANSPOSASE-LIKE PROTEIN"/>
    <property type="match status" value="1"/>
</dbReference>
<gene>
    <name evidence="1" type="ORF">LOD99_868</name>
</gene>
<keyword evidence="2" id="KW-1185">Reference proteome</keyword>
<proteinExistence type="predicted"/>
<dbReference type="PANTHER" id="PTHR46060:SF1">
    <property type="entry name" value="MARINER MOS1 TRANSPOSASE-LIKE PROTEIN"/>
    <property type="match status" value="1"/>
</dbReference>
<dbReference type="EMBL" id="JAKMXF010000222">
    <property type="protein sequence ID" value="KAI6654472.1"/>
    <property type="molecule type" value="Genomic_DNA"/>
</dbReference>
<dbReference type="Proteomes" id="UP001165289">
    <property type="component" value="Unassembled WGS sequence"/>
</dbReference>
<protein>
    <submittedName>
        <fullName evidence="1">Uncharacterized protein</fullName>
    </submittedName>
</protein>
<dbReference type="InterPro" id="IPR052709">
    <property type="entry name" value="Transposase-MT_Hybrid"/>
</dbReference>
<sequence>MCKEWAKRFRDGRESLEDAAKSVRPFSIITPHTIDMVKNIVDNDPYSTIPEIALCPDILTGSVDDILINHLEYRNVSSRWKPHILTENQKSAHYSCAKELFKLYQYADYRRLAEVCTGVETWIKHSKPLRKEQQT</sequence>
<name>A0AAV7JZX6_9METZ</name>
<comment type="caution">
    <text evidence="1">The sequence shown here is derived from an EMBL/GenBank/DDBJ whole genome shotgun (WGS) entry which is preliminary data.</text>
</comment>
<reference evidence="1 2" key="1">
    <citation type="journal article" date="2023" name="BMC Biol.">
        <title>The compact genome of the sponge Oopsacas minuta (Hexactinellida) is lacking key metazoan core genes.</title>
        <authorList>
            <person name="Santini S."/>
            <person name="Schenkelaars Q."/>
            <person name="Jourda C."/>
            <person name="Duchesne M."/>
            <person name="Belahbib H."/>
            <person name="Rocher C."/>
            <person name="Selva M."/>
            <person name="Riesgo A."/>
            <person name="Vervoort M."/>
            <person name="Leys S.P."/>
            <person name="Kodjabachian L."/>
            <person name="Le Bivic A."/>
            <person name="Borchiellini C."/>
            <person name="Claverie J.M."/>
            <person name="Renard E."/>
        </authorList>
    </citation>
    <scope>NUCLEOTIDE SEQUENCE [LARGE SCALE GENOMIC DNA]</scope>
    <source>
        <strain evidence="1">SPO-2</strain>
    </source>
</reference>
<accession>A0AAV7JZX6</accession>
<evidence type="ECO:0000313" key="1">
    <source>
        <dbReference type="EMBL" id="KAI6654472.1"/>
    </source>
</evidence>
<evidence type="ECO:0000313" key="2">
    <source>
        <dbReference type="Proteomes" id="UP001165289"/>
    </source>
</evidence>